<evidence type="ECO:0000313" key="3">
    <source>
        <dbReference type="WBParaSite" id="MBELARI_LOCUS19892"/>
    </source>
</evidence>
<accession>A0AAF3F076</accession>
<protein>
    <submittedName>
        <fullName evidence="3">Uncharacterized protein</fullName>
    </submittedName>
</protein>
<evidence type="ECO:0000313" key="2">
    <source>
        <dbReference type="Proteomes" id="UP000887575"/>
    </source>
</evidence>
<reference evidence="3" key="1">
    <citation type="submission" date="2024-02" db="UniProtKB">
        <authorList>
            <consortium name="WormBaseParasite"/>
        </authorList>
    </citation>
    <scope>IDENTIFICATION</scope>
</reference>
<keyword evidence="1" id="KW-0732">Signal</keyword>
<dbReference type="WBParaSite" id="MBELARI_LOCUS19892">
    <property type="protein sequence ID" value="MBELARI_LOCUS19892"/>
    <property type="gene ID" value="MBELARI_LOCUS19892"/>
</dbReference>
<name>A0AAF3F076_9BILA</name>
<dbReference type="AlphaFoldDB" id="A0AAF3F076"/>
<dbReference type="Proteomes" id="UP000887575">
    <property type="component" value="Unassembled WGS sequence"/>
</dbReference>
<organism evidence="2 3">
    <name type="scientific">Mesorhabditis belari</name>
    <dbReference type="NCBI Taxonomy" id="2138241"/>
    <lineage>
        <taxon>Eukaryota</taxon>
        <taxon>Metazoa</taxon>
        <taxon>Ecdysozoa</taxon>
        <taxon>Nematoda</taxon>
        <taxon>Chromadorea</taxon>
        <taxon>Rhabditida</taxon>
        <taxon>Rhabditina</taxon>
        <taxon>Rhabditomorpha</taxon>
        <taxon>Rhabditoidea</taxon>
        <taxon>Rhabditidae</taxon>
        <taxon>Mesorhabditinae</taxon>
        <taxon>Mesorhabditis</taxon>
    </lineage>
</organism>
<evidence type="ECO:0000256" key="1">
    <source>
        <dbReference type="SAM" id="SignalP"/>
    </source>
</evidence>
<sequence>MVYFELLVLYLTFASASIGADRVKRQFETEVRVKTSNNEWTTTYQQSLDSLLEGGVPKIVSRGLPGPAQTPEFPFRAYGSPTQGYSLASPVRFARQDGAQALFGSTQSSTGSSSGNSLAGSSSIAPFLNYFYPDPLVKNPPAGETIGDPHDNKYLFDLTRFDAVPGQIPPQNRVRMLRSRDLPLMGANPPNFPIQYFYQRNAPLIF</sequence>
<proteinExistence type="predicted"/>
<feature type="signal peptide" evidence="1">
    <location>
        <begin position="1"/>
        <end position="16"/>
    </location>
</feature>
<keyword evidence="2" id="KW-1185">Reference proteome</keyword>
<feature type="chain" id="PRO_5042294333" evidence="1">
    <location>
        <begin position="17"/>
        <end position="206"/>
    </location>
</feature>